<accession>A0A3B0TNA6</accession>
<sequence length="369" mass="41183">MEKPKRLLALDVFRGLTIALMVIVNNPGSWDYVYPPLLHSHWNGCTPTDLVFPFFMFIMGSAMWYSFKKFNHSLSKPVVIKILRRTVVIFLIGLALNMYASFSIDLSHLRIMGVMSRIALGYGIAAFIVLGLRINYVKIATGVILLGYWAMLVFLGGDAPFSLEGNFVRAFDLFVLGANHLQGFEGVIFDQTGLLASLPSVGTVLLGYFAGRMIDKTKDHPAAVKKLLVYGAAGVILGKVWGLTFPINKLLWTSSYVVYTAGLAMVLLGVFLWVIDIKGYKKWTHPLKVFGMNPLFLYVFAEVLSITLQSRTVSSPSGGMIPLMEWLYSNIFQPFAGNLNGSLLYALSFGVICWLLGWAMYRKRIFIKI</sequence>
<dbReference type="PANTHER" id="PTHR31061">
    <property type="entry name" value="LD22376P"/>
    <property type="match status" value="1"/>
</dbReference>
<feature type="transmembrane region" description="Helical" evidence="1">
    <location>
        <begin position="50"/>
        <end position="67"/>
    </location>
</feature>
<proteinExistence type="predicted"/>
<protein>
    <submittedName>
        <fullName evidence="3">N-acetylglucosamine related transporter, NagX</fullName>
    </submittedName>
</protein>
<feature type="transmembrane region" description="Helical" evidence="1">
    <location>
        <begin position="87"/>
        <end position="104"/>
    </location>
</feature>
<dbReference type="Pfam" id="PF16401">
    <property type="entry name" value="DUF5009"/>
    <property type="match status" value="1"/>
</dbReference>
<dbReference type="AlphaFoldDB" id="A0A3B0TNA6"/>
<name>A0A3B0TNA6_9ZZZZ</name>
<evidence type="ECO:0000313" key="3">
    <source>
        <dbReference type="EMBL" id="VAW19438.1"/>
    </source>
</evidence>
<feature type="transmembrane region" description="Helical" evidence="1">
    <location>
        <begin position="110"/>
        <end position="132"/>
    </location>
</feature>
<feature type="transmembrane region" description="Helical" evidence="1">
    <location>
        <begin position="342"/>
        <end position="361"/>
    </location>
</feature>
<feature type="domain" description="DUF5009" evidence="2">
    <location>
        <begin position="9"/>
        <end position="94"/>
    </location>
</feature>
<feature type="transmembrane region" description="Helical" evidence="1">
    <location>
        <begin position="227"/>
        <end position="244"/>
    </location>
</feature>
<feature type="transmembrane region" description="Helical" evidence="1">
    <location>
        <begin position="12"/>
        <end position="30"/>
    </location>
</feature>
<organism evidence="3">
    <name type="scientific">hydrothermal vent metagenome</name>
    <dbReference type="NCBI Taxonomy" id="652676"/>
    <lineage>
        <taxon>unclassified sequences</taxon>
        <taxon>metagenomes</taxon>
        <taxon>ecological metagenomes</taxon>
    </lineage>
</organism>
<feature type="transmembrane region" description="Helical" evidence="1">
    <location>
        <begin position="256"/>
        <end position="275"/>
    </location>
</feature>
<keyword evidence="1" id="KW-0472">Membrane</keyword>
<dbReference type="PANTHER" id="PTHR31061:SF24">
    <property type="entry name" value="LD22376P"/>
    <property type="match status" value="1"/>
</dbReference>
<evidence type="ECO:0000259" key="2">
    <source>
        <dbReference type="Pfam" id="PF16401"/>
    </source>
</evidence>
<dbReference type="InterPro" id="IPR032176">
    <property type="entry name" value="DUF5009"/>
</dbReference>
<reference evidence="3" key="1">
    <citation type="submission" date="2018-06" db="EMBL/GenBank/DDBJ databases">
        <authorList>
            <person name="Zhirakovskaya E."/>
        </authorList>
    </citation>
    <scope>NUCLEOTIDE SEQUENCE</scope>
</reference>
<keyword evidence="1" id="KW-0812">Transmembrane</keyword>
<dbReference type="EMBL" id="UOEP01000099">
    <property type="protein sequence ID" value="VAW19438.1"/>
    <property type="molecule type" value="Genomic_DNA"/>
</dbReference>
<feature type="transmembrane region" description="Helical" evidence="1">
    <location>
        <begin position="139"/>
        <end position="157"/>
    </location>
</feature>
<evidence type="ECO:0000256" key="1">
    <source>
        <dbReference type="SAM" id="Phobius"/>
    </source>
</evidence>
<keyword evidence="1" id="KW-1133">Transmembrane helix</keyword>
<gene>
    <name evidence="3" type="ORF">MNBD_BACTEROID01-617</name>
</gene>
<feature type="transmembrane region" description="Helical" evidence="1">
    <location>
        <begin position="287"/>
        <end position="308"/>
    </location>
</feature>
<feature type="transmembrane region" description="Helical" evidence="1">
    <location>
        <begin position="194"/>
        <end position="215"/>
    </location>
</feature>